<feature type="domain" description="HAMP" evidence="6">
    <location>
        <begin position="206"/>
        <end position="258"/>
    </location>
</feature>
<reference evidence="7 8" key="1">
    <citation type="journal article" date="2015" name="Infect. Genet. Evol.">
        <title>Genomic sequences of six botulinum neurotoxin-producing strains representing three clostridial species illustrate the mobility and diversity of botulinum neurotoxin genes.</title>
        <authorList>
            <person name="Smith T.J."/>
            <person name="Hill K.K."/>
            <person name="Xie G."/>
            <person name="Foley B.T."/>
            <person name="Williamson C.H."/>
            <person name="Foster J.T."/>
            <person name="Johnson S.L."/>
            <person name="Chertkov O."/>
            <person name="Teshima H."/>
            <person name="Gibbons H.S."/>
            <person name="Johnsky L.A."/>
            <person name="Karavis M.A."/>
            <person name="Smith L.A."/>
        </authorList>
    </citation>
    <scope>NUCLEOTIDE SEQUENCE [LARGE SCALE GENOMIC DNA]</scope>
    <source>
        <strain evidence="7 8">CDC 2741</strain>
    </source>
</reference>
<name>A0A0C1U1M6_9CLOT</name>
<keyword evidence="1 3" id="KW-0807">Transducer</keyword>
<dbReference type="GO" id="GO:0016020">
    <property type="term" value="C:membrane"/>
    <property type="evidence" value="ECO:0007669"/>
    <property type="project" value="InterPro"/>
</dbReference>
<dbReference type="OrthoDB" id="369336at2"/>
<dbReference type="PROSITE" id="PS50885">
    <property type="entry name" value="HAMP"/>
    <property type="match status" value="1"/>
</dbReference>
<evidence type="ECO:0000313" key="7">
    <source>
        <dbReference type="EMBL" id="KIE45403.1"/>
    </source>
</evidence>
<proteinExistence type="inferred from homology"/>
<comment type="similarity">
    <text evidence="2">Belongs to the methyl-accepting chemotaxis (MCP) protein family.</text>
</comment>
<evidence type="ECO:0000256" key="3">
    <source>
        <dbReference type="PROSITE-ProRule" id="PRU00284"/>
    </source>
</evidence>
<dbReference type="InterPro" id="IPR004089">
    <property type="entry name" value="MCPsignal_dom"/>
</dbReference>
<dbReference type="InterPro" id="IPR003660">
    <property type="entry name" value="HAMP_dom"/>
</dbReference>
<comment type="caution">
    <text evidence="7">The sequence shown here is derived from an EMBL/GenBank/DDBJ whole genome shotgun (WGS) entry which is preliminary data.</text>
</comment>
<keyword evidence="4" id="KW-0472">Membrane</keyword>
<accession>A0A0C1U1M6</accession>
<dbReference type="PANTHER" id="PTHR32089">
    <property type="entry name" value="METHYL-ACCEPTING CHEMOTAXIS PROTEIN MCPB"/>
    <property type="match status" value="1"/>
</dbReference>
<dbReference type="PROSITE" id="PS50111">
    <property type="entry name" value="CHEMOTAXIS_TRANSDUC_2"/>
    <property type="match status" value="1"/>
</dbReference>
<protein>
    <submittedName>
        <fullName evidence="7">Methyl-accepting chemotaxis (MCP) signaling domain protein</fullName>
    </submittedName>
</protein>
<organism evidence="7 8">
    <name type="scientific">Clostridium argentinense CDC 2741</name>
    <dbReference type="NCBI Taxonomy" id="1418104"/>
    <lineage>
        <taxon>Bacteria</taxon>
        <taxon>Bacillati</taxon>
        <taxon>Bacillota</taxon>
        <taxon>Clostridia</taxon>
        <taxon>Eubacteriales</taxon>
        <taxon>Clostridiaceae</taxon>
        <taxon>Clostridium</taxon>
    </lineage>
</organism>
<sequence length="564" mass="62929">MKLKNIKIATLTIILVILSSMSTLILGGDGTLSIKKMNDNSVKLSSKSITSLSTVTNMRANFINLRLYVLRNITSYNVDLENALNSQKSDLEDEIKDYLSINMDSTEIDLFSSYKNLFDDYWNNWLEIRKDLKQGKPISNNRINDLSKIGDDLENILNKLRLHLLDNADNIINENSEVYKNTMMNFLIILIIVIFINIVASILIVSRLKKSSKEMVELLDVFSKGDLSIKIADSRNDEFGMMKSSLKSTKDNICEMITVIKDKAQYITDASEVLSNISKQLSYASDGVSATIQDVSKGTLSQAEDLLYITTLMNNLNDDLNDMIESTKEVEINSSNIYIKATESNKDMENLNLSMKNTSESFSKLTNIMSRAETYLSQISSITDLINSISEQTNLLALNAAIESARAGEAGRGFSVVSDEIRKLAEQSKTSSQKISKLIENISIESIKMLKTADDMKNEIENQKSNIDIAIESFKEITKSVEEMSPRITAVNNNTTNIIDKKASILDKIHSSSAIAQQVSAFSQEIVASSEETSASSQEVASTSQNLTVKVREVLDEVNKFKLR</sequence>
<feature type="transmembrane region" description="Helical" evidence="4">
    <location>
        <begin position="183"/>
        <end position="205"/>
    </location>
</feature>
<evidence type="ECO:0000259" key="5">
    <source>
        <dbReference type="PROSITE" id="PS50111"/>
    </source>
</evidence>
<dbReference type="Proteomes" id="UP000031366">
    <property type="component" value="Unassembled WGS sequence"/>
</dbReference>
<keyword evidence="4" id="KW-1133">Transmembrane helix</keyword>
<dbReference type="PANTHER" id="PTHR32089:SF112">
    <property type="entry name" value="LYSOZYME-LIKE PROTEIN-RELATED"/>
    <property type="match status" value="1"/>
</dbReference>
<dbReference type="SMART" id="SM00283">
    <property type="entry name" value="MA"/>
    <property type="match status" value="1"/>
</dbReference>
<evidence type="ECO:0000313" key="8">
    <source>
        <dbReference type="Proteomes" id="UP000031366"/>
    </source>
</evidence>
<dbReference type="Pfam" id="PF00015">
    <property type="entry name" value="MCPsignal"/>
    <property type="match status" value="1"/>
</dbReference>
<evidence type="ECO:0000256" key="4">
    <source>
        <dbReference type="SAM" id="Phobius"/>
    </source>
</evidence>
<dbReference type="GO" id="GO:0004888">
    <property type="term" value="F:transmembrane signaling receptor activity"/>
    <property type="evidence" value="ECO:0007669"/>
    <property type="project" value="InterPro"/>
</dbReference>
<dbReference type="GO" id="GO:0007165">
    <property type="term" value="P:signal transduction"/>
    <property type="evidence" value="ECO:0007669"/>
    <property type="project" value="UniProtKB-KW"/>
</dbReference>
<dbReference type="SUPFAM" id="SSF58104">
    <property type="entry name" value="Methyl-accepting chemotaxis protein (MCP) signaling domain"/>
    <property type="match status" value="1"/>
</dbReference>
<gene>
    <name evidence="7" type="ORF">U732_2601</name>
</gene>
<evidence type="ECO:0000256" key="1">
    <source>
        <dbReference type="ARBA" id="ARBA00023224"/>
    </source>
</evidence>
<evidence type="ECO:0000259" key="6">
    <source>
        <dbReference type="PROSITE" id="PS50885"/>
    </source>
</evidence>
<keyword evidence="4" id="KW-0812">Transmembrane</keyword>
<dbReference type="Pfam" id="PF12729">
    <property type="entry name" value="4HB_MCP_1"/>
    <property type="match status" value="1"/>
</dbReference>
<dbReference type="InterPro" id="IPR004090">
    <property type="entry name" value="Chemotax_Me-accpt_rcpt"/>
</dbReference>
<dbReference type="GO" id="GO:0006935">
    <property type="term" value="P:chemotaxis"/>
    <property type="evidence" value="ECO:0007669"/>
    <property type="project" value="InterPro"/>
</dbReference>
<dbReference type="AlphaFoldDB" id="A0A0C1U1M6"/>
<dbReference type="PRINTS" id="PR00260">
    <property type="entry name" value="CHEMTRNSDUCR"/>
</dbReference>
<dbReference type="Gene3D" id="6.10.340.10">
    <property type="match status" value="1"/>
</dbReference>
<dbReference type="InterPro" id="IPR024478">
    <property type="entry name" value="HlyB_4HB_MCP"/>
</dbReference>
<evidence type="ECO:0000256" key="2">
    <source>
        <dbReference type="ARBA" id="ARBA00029447"/>
    </source>
</evidence>
<dbReference type="RefSeq" id="WP_039635151.1">
    <property type="nucleotide sequence ID" value="NZ_AYSO01000019.1"/>
</dbReference>
<keyword evidence="8" id="KW-1185">Reference proteome</keyword>
<feature type="domain" description="Methyl-accepting transducer" evidence="5">
    <location>
        <begin position="277"/>
        <end position="541"/>
    </location>
</feature>
<dbReference type="EMBL" id="AYSO01000019">
    <property type="protein sequence ID" value="KIE45403.1"/>
    <property type="molecule type" value="Genomic_DNA"/>
</dbReference>
<dbReference type="STRING" id="29341.RSJ17_21250"/>
<dbReference type="Gene3D" id="1.10.287.950">
    <property type="entry name" value="Methyl-accepting chemotaxis protein"/>
    <property type="match status" value="1"/>
</dbReference>